<comment type="caution">
    <text evidence="2">The sequence shown here is derived from an EMBL/GenBank/DDBJ whole genome shotgun (WGS) entry which is preliminary data.</text>
</comment>
<dbReference type="EMBL" id="PFAT01000039">
    <property type="protein sequence ID" value="PIR92164.1"/>
    <property type="molecule type" value="Genomic_DNA"/>
</dbReference>
<dbReference type="AlphaFoldDB" id="A0A2H0UZA7"/>
<accession>A0A2H0UZA7</accession>
<organism evidence="2 3">
    <name type="scientific">Candidatus Falkowbacteria bacterium CG10_big_fil_rev_8_21_14_0_10_44_15</name>
    <dbReference type="NCBI Taxonomy" id="1974569"/>
    <lineage>
        <taxon>Bacteria</taxon>
        <taxon>Candidatus Falkowiibacteriota</taxon>
    </lineage>
</organism>
<evidence type="ECO:0000313" key="2">
    <source>
        <dbReference type="EMBL" id="PIR92164.1"/>
    </source>
</evidence>
<proteinExistence type="predicted"/>
<protein>
    <submittedName>
        <fullName evidence="2">Uncharacterized protein</fullName>
    </submittedName>
</protein>
<evidence type="ECO:0000313" key="3">
    <source>
        <dbReference type="Proteomes" id="UP000228510"/>
    </source>
</evidence>
<dbReference type="Proteomes" id="UP000228510">
    <property type="component" value="Unassembled WGS sequence"/>
</dbReference>
<feature type="region of interest" description="Disordered" evidence="1">
    <location>
        <begin position="1"/>
        <end position="20"/>
    </location>
</feature>
<sequence>MGAPVEVKTTSTEKNFDSPGLPIASITEDGTIRCPHPNCKKWMRADKTGIVPCRYCKKEFIATI</sequence>
<gene>
    <name evidence="2" type="ORF">COU01_03225</name>
</gene>
<evidence type="ECO:0000256" key="1">
    <source>
        <dbReference type="SAM" id="MobiDB-lite"/>
    </source>
</evidence>
<reference evidence="3" key="1">
    <citation type="submission" date="2017-09" db="EMBL/GenBank/DDBJ databases">
        <title>Depth-based differentiation of microbial function through sediment-hosted aquifers and enrichment of novel symbionts in the deep terrestrial subsurface.</title>
        <authorList>
            <person name="Probst A.J."/>
            <person name="Ladd B."/>
            <person name="Jarett J.K."/>
            <person name="Geller-Mcgrath D.E."/>
            <person name="Sieber C.M.K."/>
            <person name="Emerson J.B."/>
            <person name="Anantharaman K."/>
            <person name="Thomas B.C."/>
            <person name="Malmstrom R."/>
            <person name="Stieglmeier M."/>
            <person name="Klingl A."/>
            <person name="Woyke T."/>
            <person name="Ryan C.M."/>
            <person name="Banfield J.F."/>
        </authorList>
    </citation>
    <scope>NUCLEOTIDE SEQUENCE [LARGE SCALE GENOMIC DNA]</scope>
</reference>
<name>A0A2H0UZA7_9BACT</name>